<dbReference type="InterPro" id="IPR001926">
    <property type="entry name" value="TrpB-like_PALP"/>
</dbReference>
<dbReference type="InterPro" id="IPR036052">
    <property type="entry name" value="TrpB-like_PALP_sf"/>
</dbReference>
<proteinExistence type="predicted"/>
<dbReference type="STRING" id="6290.A0A158QL53"/>
<evidence type="ECO:0000313" key="4">
    <source>
        <dbReference type="WBParaSite" id="HPLM_0000580701-mRNA-1"/>
    </source>
</evidence>
<dbReference type="WBParaSite" id="HPLM_0000580701-mRNA-1">
    <property type="protein sequence ID" value="HPLM_0000580701-mRNA-1"/>
    <property type="gene ID" value="HPLM_0000580701"/>
</dbReference>
<reference evidence="2 3" key="2">
    <citation type="submission" date="2018-11" db="EMBL/GenBank/DDBJ databases">
        <authorList>
            <consortium name="Pathogen Informatics"/>
        </authorList>
    </citation>
    <scope>NUCLEOTIDE SEQUENCE [LARGE SCALE GENOMIC DNA]</scope>
    <source>
        <strain evidence="2 3">MHpl1</strain>
    </source>
</reference>
<dbReference type="Proteomes" id="UP000268014">
    <property type="component" value="Unassembled WGS sequence"/>
</dbReference>
<evidence type="ECO:0000313" key="3">
    <source>
        <dbReference type="Proteomes" id="UP000268014"/>
    </source>
</evidence>
<dbReference type="InterPro" id="IPR050214">
    <property type="entry name" value="Cys_Synth/Cystath_Beta-Synth"/>
</dbReference>
<evidence type="ECO:0000313" key="2">
    <source>
        <dbReference type="EMBL" id="VDO27128.1"/>
    </source>
</evidence>
<keyword evidence="3" id="KW-1185">Reference proteome</keyword>
<dbReference type="PANTHER" id="PTHR10314">
    <property type="entry name" value="CYSTATHIONINE BETA-SYNTHASE"/>
    <property type="match status" value="1"/>
</dbReference>
<protein>
    <submittedName>
        <fullName evidence="4">PALP domain-containing protein</fullName>
    </submittedName>
</protein>
<dbReference type="OMA" id="VPRWIVV"/>
<dbReference type="AlphaFoldDB" id="A0A158QL53"/>
<sequence length="369" mass="40906">MPPRISRALFQYIGQKNVDILFKNESASRSGSLKHRYAWSLIMWALVEGHVKEGTPVFEASSGNTAASLAYMCNILNVPFTAIVPDTIEEIKVKHIKEYGGEVVKVPSSRLIHARSLAEKNGGFFMNQFGNADKAEEFHESRSRTTADLKSANLFHEIIVQLESDSLTFRHFTGGTISSVGRYVKKYGINTEVVLADTQFSIYYDYVMYGRFKNESGAGLWVEPGMAGIGYGPMGVARRGETTSMDAAVIDRVVKVPDVAATAAMRILREQVGISRGSLFLKSLAIHGNLTILNITPQTSRLVIATLLADPGHYYDTTYYNREWIARKFARHGGLEAYDCWYTVISECLSSGDDPLLLGYDRCPNGLLS</sequence>
<gene>
    <name evidence="2" type="ORF">HPLM_LOCUS5799</name>
</gene>
<dbReference type="GO" id="GO:0019344">
    <property type="term" value="P:cysteine biosynthetic process"/>
    <property type="evidence" value="ECO:0007669"/>
    <property type="project" value="UniProtKB-ARBA"/>
</dbReference>
<accession>A0A158QL53</accession>
<feature type="domain" description="Tryptophan synthase beta chain-like PALP" evidence="1">
    <location>
        <begin position="15"/>
        <end position="274"/>
    </location>
</feature>
<dbReference type="Gene3D" id="3.40.50.1100">
    <property type="match status" value="2"/>
</dbReference>
<dbReference type="EMBL" id="UZAF01016392">
    <property type="protein sequence ID" value="VDO27128.1"/>
    <property type="molecule type" value="Genomic_DNA"/>
</dbReference>
<organism evidence="4">
    <name type="scientific">Haemonchus placei</name>
    <name type="common">Barber's pole worm</name>
    <dbReference type="NCBI Taxonomy" id="6290"/>
    <lineage>
        <taxon>Eukaryota</taxon>
        <taxon>Metazoa</taxon>
        <taxon>Ecdysozoa</taxon>
        <taxon>Nematoda</taxon>
        <taxon>Chromadorea</taxon>
        <taxon>Rhabditida</taxon>
        <taxon>Rhabditina</taxon>
        <taxon>Rhabditomorpha</taxon>
        <taxon>Strongyloidea</taxon>
        <taxon>Trichostrongylidae</taxon>
        <taxon>Haemonchus</taxon>
    </lineage>
</organism>
<dbReference type="SUPFAM" id="SSF53686">
    <property type="entry name" value="Tryptophan synthase beta subunit-like PLP-dependent enzymes"/>
    <property type="match status" value="1"/>
</dbReference>
<name>A0A158QL53_HAEPC</name>
<evidence type="ECO:0000259" key="1">
    <source>
        <dbReference type="Pfam" id="PF00291"/>
    </source>
</evidence>
<dbReference type="Pfam" id="PF00291">
    <property type="entry name" value="PALP"/>
    <property type="match status" value="1"/>
</dbReference>
<dbReference type="OrthoDB" id="10259545at2759"/>
<reference evidence="4" key="1">
    <citation type="submission" date="2016-04" db="UniProtKB">
        <authorList>
            <consortium name="WormBaseParasite"/>
        </authorList>
    </citation>
    <scope>IDENTIFICATION</scope>
</reference>